<dbReference type="Proteomes" id="UP001060085">
    <property type="component" value="Linkage Group LG06"/>
</dbReference>
<accession>A0ACC0AAW8</accession>
<evidence type="ECO:0000313" key="1">
    <source>
        <dbReference type="EMBL" id="KAI5657969.1"/>
    </source>
</evidence>
<reference evidence="2" key="1">
    <citation type="journal article" date="2023" name="Nat. Plants">
        <title>Single-cell RNA sequencing provides a high-resolution roadmap for understanding the multicellular compartmentation of specialized metabolism.</title>
        <authorList>
            <person name="Sun S."/>
            <person name="Shen X."/>
            <person name="Li Y."/>
            <person name="Li Y."/>
            <person name="Wang S."/>
            <person name="Li R."/>
            <person name="Zhang H."/>
            <person name="Shen G."/>
            <person name="Guo B."/>
            <person name="Wei J."/>
            <person name="Xu J."/>
            <person name="St-Pierre B."/>
            <person name="Chen S."/>
            <person name="Sun C."/>
        </authorList>
    </citation>
    <scope>NUCLEOTIDE SEQUENCE [LARGE SCALE GENOMIC DNA]</scope>
</reference>
<organism evidence="1 2">
    <name type="scientific">Catharanthus roseus</name>
    <name type="common">Madagascar periwinkle</name>
    <name type="synonym">Vinca rosea</name>
    <dbReference type="NCBI Taxonomy" id="4058"/>
    <lineage>
        <taxon>Eukaryota</taxon>
        <taxon>Viridiplantae</taxon>
        <taxon>Streptophyta</taxon>
        <taxon>Embryophyta</taxon>
        <taxon>Tracheophyta</taxon>
        <taxon>Spermatophyta</taxon>
        <taxon>Magnoliopsida</taxon>
        <taxon>eudicotyledons</taxon>
        <taxon>Gunneridae</taxon>
        <taxon>Pentapetalae</taxon>
        <taxon>asterids</taxon>
        <taxon>lamiids</taxon>
        <taxon>Gentianales</taxon>
        <taxon>Apocynaceae</taxon>
        <taxon>Rauvolfioideae</taxon>
        <taxon>Vinceae</taxon>
        <taxon>Catharanthinae</taxon>
        <taxon>Catharanthus</taxon>
    </lineage>
</organism>
<gene>
    <name evidence="1" type="ORF">M9H77_26762</name>
</gene>
<proteinExistence type="predicted"/>
<name>A0ACC0AAW8_CATRO</name>
<sequence>MEQVPAYVHPGPIVPDVLSRQHEHISIVHCGFGRCTTDWGGLSLSLDLGVVAYTCIAASANDGDSDRPSCSSWRNMWRFLVRDGPAVAAEALSYPSDEYIRWYRVITQVYIGNPANRDTRVHGYQPAGVDRQMMNSMLQEVDDMASVVIREPPSSPSQMAVVMKKV</sequence>
<protein>
    <submittedName>
        <fullName evidence="1">Uncharacterized protein</fullName>
    </submittedName>
</protein>
<dbReference type="EMBL" id="CM044706">
    <property type="protein sequence ID" value="KAI5657969.1"/>
    <property type="molecule type" value="Genomic_DNA"/>
</dbReference>
<evidence type="ECO:0000313" key="2">
    <source>
        <dbReference type="Proteomes" id="UP001060085"/>
    </source>
</evidence>
<comment type="caution">
    <text evidence="1">The sequence shown here is derived from an EMBL/GenBank/DDBJ whole genome shotgun (WGS) entry which is preliminary data.</text>
</comment>
<keyword evidence="2" id="KW-1185">Reference proteome</keyword>